<dbReference type="InterPro" id="IPR018821">
    <property type="entry name" value="DUF294_put_nucleoTrafse_sb-bd"/>
</dbReference>
<gene>
    <name evidence="3" type="ordered locus">Glov_1400</name>
</gene>
<dbReference type="Proteomes" id="UP000002420">
    <property type="component" value="Chromosome"/>
</dbReference>
<accession>B3E884</accession>
<dbReference type="AlphaFoldDB" id="B3E884"/>
<dbReference type="eggNOG" id="COG2905">
    <property type="taxonomic scope" value="Bacteria"/>
</dbReference>
<name>B3E884_TRIL1</name>
<evidence type="ECO:0000259" key="1">
    <source>
        <dbReference type="Pfam" id="PF03445"/>
    </source>
</evidence>
<dbReference type="Pfam" id="PF10335">
    <property type="entry name" value="DUF294_C"/>
    <property type="match status" value="1"/>
</dbReference>
<dbReference type="KEGG" id="glo:Glov_1400"/>
<feature type="domain" description="DUF294" evidence="2">
    <location>
        <begin position="258"/>
        <end position="401"/>
    </location>
</feature>
<reference evidence="3 4" key="1">
    <citation type="submission" date="2008-05" db="EMBL/GenBank/DDBJ databases">
        <title>Complete sequence of chromosome of Geobacter lovleyi SZ.</title>
        <authorList>
            <consortium name="US DOE Joint Genome Institute"/>
            <person name="Lucas S."/>
            <person name="Copeland A."/>
            <person name="Lapidus A."/>
            <person name="Glavina del Rio T."/>
            <person name="Dalin E."/>
            <person name="Tice H."/>
            <person name="Bruce D."/>
            <person name="Goodwin L."/>
            <person name="Pitluck S."/>
            <person name="Chertkov O."/>
            <person name="Meincke L."/>
            <person name="Brettin T."/>
            <person name="Detter J.C."/>
            <person name="Han C."/>
            <person name="Tapia R."/>
            <person name="Kuske C.R."/>
            <person name="Schmutz J."/>
            <person name="Larimer F."/>
            <person name="Land M."/>
            <person name="Hauser L."/>
            <person name="Kyrpides N."/>
            <person name="Mikhailova N."/>
            <person name="Sung Y."/>
            <person name="Fletcher K.E."/>
            <person name="Ritalahti K.M."/>
            <person name="Loeffler F.E."/>
            <person name="Richardson P."/>
        </authorList>
    </citation>
    <scope>NUCLEOTIDE SEQUENCE [LARGE SCALE GENOMIC DNA]</scope>
    <source>
        <strain evidence="4">ATCC BAA-1151 / DSM 17278 / SZ</strain>
    </source>
</reference>
<evidence type="ECO:0000313" key="4">
    <source>
        <dbReference type="Proteomes" id="UP000002420"/>
    </source>
</evidence>
<dbReference type="Pfam" id="PF03445">
    <property type="entry name" value="DUF294"/>
    <property type="match status" value="1"/>
</dbReference>
<evidence type="ECO:0000313" key="3">
    <source>
        <dbReference type="EMBL" id="ACD95121.1"/>
    </source>
</evidence>
<organism evidence="3 4">
    <name type="scientific">Trichlorobacter lovleyi (strain ATCC BAA-1151 / DSM 17278 / SZ)</name>
    <name type="common">Geobacter lovleyi</name>
    <dbReference type="NCBI Taxonomy" id="398767"/>
    <lineage>
        <taxon>Bacteria</taxon>
        <taxon>Pseudomonadati</taxon>
        <taxon>Thermodesulfobacteriota</taxon>
        <taxon>Desulfuromonadia</taxon>
        <taxon>Geobacterales</taxon>
        <taxon>Geobacteraceae</taxon>
        <taxon>Trichlorobacter</taxon>
    </lineage>
</organism>
<dbReference type="InterPro" id="IPR043519">
    <property type="entry name" value="NT_sf"/>
</dbReference>
<proteinExistence type="predicted"/>
<dbReference type="Gene3D" id="3.30.460.10">
    <property type="entry name" value="Beta Polymerase, domain 2"/>
    <property type="match status" value="1"/>
</dbReference>
<feature type="domain" description="Protein-PII uridylyltransferase N-terminal" evidence="1">
    <location>
        <begin position="90"/>
        <end position="213"/>
    </location>
</feature>
<dbReference type="RefSeq" id="WP_012469465.1">
    <property type="nucleotide sequence ID" value="NC_010814.1"/>
</dbReference>
<dbReference type="SUPFAM" id="SSF81301">
    <property type="entry name" value="Nucleotidyltransferase"/>
    <property type="match status" value="1"/>
</dbReference>
<sequence>METVLHDDMSNLLDLLPPLTQLTRYCTVGEITEVLHQLKADLVTVRRKFEVWDAQSALQQGLIGTAGADTLKQLHDELNRIELERFIAAGSVSNLHRSCTRYRDLLAERALQIVTEEMAAAGYGAPPVSYALVSMGSDGREEQTLITDQDYLIVYDDGGEEAADAWFVEFGNRLVDCLEIAGFKRCTGDIMTSNPTWRGSYKQWRKRLFAIVRYEVEDFAKNMMDLIVLSDARFVGGDRELGGKLIELIRDMEKEHFQVLWSMARAATEMKLALGFMRRLWTEPSGEHRGELNVKLLAWAPLVMNVRILAISQGMAATNTVQRINYLEQEGSFSEEMARGLREAYDTLTHHRILLQIKQIKGIQKDSYYLDPLMLDSGEREQLRQAVIRVEELQKMIHTNFNIV</sequence>
<keyword evidence="4" id="KW-1185">Reference proteome</keyword>
<dbReference type="CDD" id="cd05401">
    <property type="entry name" value="NT_GlnE_GlnD_like"/>
    <property type="match status" value="1"/>
</dbReference>
<dbReference type="HOGENOM" id="CLU_027866_2_0_7"/>
<dbReference type="EMBL" id="CP001089">
    <property type="protein sequence ID" value="ACD95121.1"/>
    <property type="molecule type" value="Genomic_DNA"/>
</dbReference>
<dbReference type="InterPro" id="IPR005105">
    <property type="entry name" value="GlnD_Uridyltrans_N"/>
</dbReference>
<evidence type="ECO:0000259" key="2">
    <source>
        <dbReference type="Pfam" id="PF10335"/>
    </source>
</evidence>
<dbReference type="STRING" id="398767.Glov_1400"/>
<evidence type="ECO:0008006" key="5">
    <source>
        <dbReference type="Google" id="ProtNLM"/>
    </source>
</evidence>
<protein>
    <recommendedName>
        <fullName evidence="5">Nucleotidyltransferase</fullName>
    </recommendedName>
</protein>
<dbReference type="GO" id="GO:0008773">
    <property type="term" value="F:[protein-PII] uridylyltransferase activity"/>
    <property type="evidence" value="ECO:0007669"/>
    <property type="project" value="InterPro"/>
</dbReference>